<dbReference type="PROSITE" id="PS50089">
    <property type="entry name" value="ZF_RING_2"/>
    <property type="match status" value="1"/>
</dbReference>
<feature type="domain" description="RING-type" evidence="14">
    <location>
        <begin position="31"/>
        <end position="79"/>
    </location>
</feature>
<evidence type="ECO:0000256" key="3">
    <source>
        <dbReference type="ARBA" id="ARBA00003976"/>
    </source>
</evidence>
<evidence type="ECO:0000256" key="5">
    <source>
        <dbReference type="ARBA" id="ARBA00005884"/>
    </source>
</evidence>
<dbReference type="InterPro" id="IPR044066">
    <property type="entry name" value="TRIAD_supradom"/>
</dbReference>
<dbReference type="AlphaFoldDB" id="A0A6D2IIV0"/>
<gene>
    <name evidence="16" type="ORF">MERR_LOCUS12281</name>
    <name evidence="17" type="ORF">MERR_LOCUS19337</name>
</gene>
<comment type="catalytic activity">
    <reaction evidence="1">
        <text>[E2 ubiquitin-conjugating enzyme]-S-ubiquitinyl-L-cysteine + [acceptor protein]-L-lysine = [E2 ubiquitin-conjugating enzyme]-L-cysteine + [acceptor protein]-N(6)-ubiquitinyl-L-lysine.</text>
        <dbReference type="EC" id="2.3.2.31"/>
    </reaction>
</comment>
<proteinExistence type="inferred from homology"/>
<dbReference type="FunFam" id="3.30.40.10:FF:000230">
    <property type="entry name" value="RBR-type E3 ubiquitin transferase"/>
    <property type="match status" value="1"/>
</dbReference>
<evidence type="ECO:0000256" key="1">
    <source>
        <dbReference type="ARBA" id="ARBA00001798"/>
    </source>
</evidence>
<dbReference type="EMBL" id="CACVBM020000965">
    <property type="protein sequence ID" value="CAA7025046.1"/>
    <property type="molecule type" value="Genomic_DNA"/>
</dbReference>
<dbReference type="EMBL" id="CACVBM020001118">
    <property type="protein sequence ID" value="CAA7032102.1"/>
    <property type="molecule type" value="Genomic_DNA"/>
</dbReference>
<evidence type="ECO:0000313" key="18">
    <source>
        <dbReference type="Proteomes" id="UP000467841"/>
    </source>
</evidence>
<dbReference type="UniPathway" id="UPA00143"/>
<protein>
    <recommendedName>
        <fullName evidence="6">RBR-type E3 ubiquitin transferase</fullName>
        <ecNumber evidence="6">2.3.2.31</ecNumber>
    </recommendedName>
</protein>
<keyword evidence="12" id="KW-0862">Zinc</keyword>
<dbReference type="GO" id="GO:0008270">
    <property type="term" value="F:zinc ion binding"/>
    <property type="evidence" value="ECO:0007669"/>
    <property type="project" value="UniProtKB-KW"/>
</dbReference>
<comment type="pathway">
    <text evidence="4">Protein modification; protein ubiquitination.</text>
</comment>
<keyword evidence="11" id="KW-0833">Ubl conjugation pathway</keyword>
<dbReference type="InterPro" id="IPR002867">
    <property type="entry name" value="IBR_dom"/>
</dbReference>
<evidence type="ECO:0000256" key="11">
    <source>
        <dbReference type="ARBA" id="ARBA00022786"/>
    </source>
</evidence>
<evidence type="ECO:0000256" key="9">
    <source>
        <dbReference type="ARBA" id="ARBA00022737"/>
    </source>
</evidence>
<keyword evidence="18" id="KW-1185">Reference proteome</keyword>
<dbReference type="SUPFAM" id="SSF57850">
    <property type="entry name" value="RING/U-box"/>
    <property type="match status" value="2"/>
</dbReference>
<evidence type="ECO:0000256" key="6">
    <source>
        <dbReference type="ARBA" id="ARBA00012251"/>
    </source>
</evidence>
<dbReference type="PROSITE" id="PS51873">
    <property type="entry name" value="TRIAD"/>
    <property type="match status" value="1"/>
</dbReference>
<name>A0A6D2IIV0_9BRAS</name>
<dbReference type="InterPro" id="IPR013083">
    <property type="entry name" value="Znf_RING/FYVE/PHD"/>
</dbReference>
<dbReference type="CDD" id="cd22582">
    <property type="entry name" value="BRcat_RBR_unk"/>
    <property type="match status" value="1"/>
</dbReference>
<dbReference type="Gene3D" id="3.30.40.10">
    <property type="entry name" value="Zinc/RING finger domain, C3HC4 (zinc finger)"/>
    <property type="match status" value="1"/>
</dbReference>
<evidence type="ECO:0000313" key="17">
    <source>
        <dbReference type="EMBL" id="CAA7032102.1"/>
    </source>
</evidence>
<keyword evidence="7" id="KW-0808">Transferase</keyword>
<evidence type="ECO:0000259" key="14">
    <source>
        <dbReference type="PROSITE" id="PS50089"/>
    </source>
</evidence>
<dbReference type="SMART" id="SM00647">
    <property type="entry name" value="IBR"/>
    <property type="match status" value="1"/>
</dbReference>
<evidence type="ECO:0000256" key="2">
    <source>
        <dbReference type="ARBA" id="ARBA00001947"/>
    </source>
</evidence>
<feature type="domain" description="RING-type" evidence="15">
    <location>
        <begin position="27"/>
        <end position="208"/>
    </location>
</feature>
<comment type="similarity">
    <text evidence="5">Belongs to the RBR family. Ariadne subfamily.</text>
</comment>
<dbReference type="InterPro" id="IPR031127">
    <property type="entry name" value="E3_UB_ligase_RBR"/>
</dbReference>
<dbReference type="Pfam" id="PF01485">
    <property type="entry name" value="IBR"/>
    <property type="match status" value="1"/>
</dbReference>
<dbReference type="Proteomes" id="UP000467841">
    <property type="component" value="Unassembled WGS sequence"/>
</dbReference>
<evidence type="ECO:0000313" key="16">
    <source>
        <dbReference type="EMBL" id="CAA7025046.1"/>
    </source>
</evidence>
<dbReference type="InterPro" id="IPR001841">
    <property type="entry name" value="Znf_RING"/>
</dbReference>
<evidence type="ECO:0000256" key="8">
    <source>
        <dbReference type="ARBA" id="ARBA00022723"/>
    </source>
</evidence>
<keyword evidence="9" id="KW-0677">Repeat</keyword>
<keyword evidence="8" id="KW-0479">Metal-binding</keyword>
<evidence type="ECO:0000256" key="12">
    <source>
        <dbReference type="ARBA" id="ARBA00022833"/>
    </source>
</evidence>
<comment type="cofactor">
    <cofactor evidence="2">
        <name>Zn(2+)</name>
        <dbReference type="ChEBI" id="CHEBI:29105"/>
    </cofactor>
</comment>
<evidence type="ECO:0000256" key="10">
    <source>
        <dbReference type="ARBA" id="ARBA00022771"/>
    </source>
</evidence>
<dbReference type="GO" id="GO:0016567">
    <property type="term" value="P:protein ubiquitination"/>
    <property type="evidence" value="ECO:0007669"/>
    <property type="project" value="UniProtKB-UniPathway"/>
</dbReference>
<evidence type="ECO:0000256" key="4">
    <source>
        <dbReference type="ARBA" id="ARBA00004906"/>
    </source>
</evidence>
<evidence type="ECO:0000259" key="15">
    <source>
        <dbReference type="PROSITE" id="PS51873"/>
    </source>
</evidence>
<comment type="function">
    <text evidence="3">Might act as an E3 ubiquitin-protein ligase, or as part of E3 complex, which accepts ubiquitin from specific E2 ubiquitin-conjugating enzymes and then transfers it to substrates.</text>
</comment>
<dbReference type="EC" id="2.3.2.31" evidence="6"/>
<evidence type="ECO:0000256" key="7">
    <source>
        <dbReference type="ARBA" id="ARBA00022679"/>
    </source>
</evidence>
<dbReference type="GO" id="GO:0061630">
    <property type="term" value="F:ubiquitin protein ligase activity"/>
    <property type="evidence" value="ECO:0007669"/>
    <property type="project" value="UniProtKB-EC"/>
</dbReference>
<dbReference type="PANTHER" id="PTHR11685">
    <property type="entry name" value="RBR FAMILY RING FINGER AND IBR DOMAIN-CONTAINING"/>
    <property type="match status" value="1"/>
</dbReference>
<accession>A0A6D2IIV0</accession>
<keyword evidence="10 13" id="KW-0863">Zinc-finger</keyword>
<organism evidence="16 18">
    <name type="scientific">Microthlaspi erraticum</name>
    <dbReference type="NCBI Taxonomy" id="1685480"/>
    <lineage>
        <taxon>Eukaryota</taxon>
        <taxon>Viridiplantae</taxon>
        <taxon>Streptophyta</taxon>
        <taxon>Embryophyta</taxon>
        <taxon>Tracheophyta</taxon>
        <taxon>Spermatophyta</taxon>
        <taxon>Magnoliopsida</taxon>
        <taxon>eudicotyledons</taxon>
        <taxon>Gunneridae</taxon>
        <taxon>Pentapetalae</taxon>
        <taxon>rosids</taxon>
        <taxon>malvids</taxon>
        <taxon>Brassicales</taxon>
        <taxon>Brassicaceae</taxon>
        <taxon>Coluteocarpeae</taxon>
        <taxon>Microthlaspi</taxon>
    </lineage>
</organism>
<evidence type="ECO:0000256" key="13">
    <source>
        <dbReference type="PROSITE-ProRule" id="PRU00175"/>
    </source>
</evidence>
<dbReference type="OrthoDB" id="9977870at2759"/>
<sequence length="208" mass="24259">MSMTSLDVGIRTRSTWYPRRETKKTAKKESCVICLDDDIDPHLMFSVDKCRHRFCLNCGKRHIKAKLLDGKVPDCLQHRCKSQLRIARCVMLLTRKLRLMWEERITEDSIPLHKRLYCPNPRCSYLMSTTELLSSSESTYRRCFICGTSFCIYCKVPWHSKLSCSDYKKLHTNLQDDDAKLKSLANLKGWRQCGRCQHMVELSSGCIP</sequence>
<reference evidence="16 18" key="1">
    <citation type="submission" date="2020-01" db="EMBL/GenBank/DDBJ databases">
        <authorList>
            <person name="Mishra B."/>
        </authorList>
    </citation>
    <scope>NUCLEOTIDE SEQUENCE [LARGE SCALE GENOMIC DNA]</scope>
</reference>